<dbReference type="EMBL" id="JADEXN010000080">
    <property type="protein sequence ID" value="MBE9040393.1"/>
    <property type="molecule type" value="Genomic_DNA"/>
</dbReference>
<evidence type="ECO:0000313" key="2">
    <source>
        <dbReference type="Proteomes" id="UP000621799"/>
    </source>
</evidence>
<dbReference type="RefSeq" id="WP_264320640.1">
    <property type="nucleotide sequence ID" value="NZ_JADEXN010000080.1"/>
</dbReference>
<proteinExistence type="predicted"/>
<gene>
    <name evidence="1" type="ORF">IQ235_06250</name>
</gene>
<comment type="caution">
    <text evidence="1">The sequence shown here is derived from an EMBL/GenBank/DDBJ whole genome shotgun (WGS) entry which is preliminary data.</text>
</comment>
<organism evidence="1 2">
    <name type="scientific">Zarconia navalis LEGE 11467</name>
    <dbReference type="NCBI Taxonomy" id="1828826"/>
    <lineage>
        <taxon>Bacteria</taxon>
        <taxon>Bacillati</taxon>
        <taxon>Cyanobacteriota</taxon>
        <taxon>Cyanophyceae</taxon>
        <taxon>Oscillatoriophycideae</taxon>
        <taxon>Oscillatoriales</taxon>
        <taxon>Oscillatoriales incertae sedis</taxon>
        <taxon>Zarconia</taxon>
        <taxon>Zarconia navalis</taxon>
    </lineage>
</organism>
<keyword evidence="2" id="KW-1185">Reference proteome</keyword>
<name>A0A928VYC8_9CYAN</name>
<reference evidence="1" key="1">
    <citation type="submission" date="2020-10" db="EMBL/GenBank/DDBJ databases">
        <authorList>
            <person name="Castelo-Branco R."/>
            <person name="Eusebio N."/>
            <person name="Adriana R."/>
            <person name="Vieira A."/>
            <person name="Brugerolle De Fraissinette N."/>
            <person name="Rezende De Castro R."/>
            <person name="Schneider M.P."/>
            <person name="Vasconcelos V."/>
            <person name="Leao P.N."/>
        </authorList>
    </citation>
    <scope>NUCLEOTIDE SEQUENCE</scope>
    <source>
        <strain evidence="1">LEGE 11467</strain>
    </source>
</reference>
<sequence length="59" mass="6403">MSDRFSIETLIGKGLGRERIPASLSENFYGLSRDGGVAKASIGYDFLGISWAFYVRAGV</sequence>
<dbReference type="AlphaFoldDB" id="A0A928VYC8"/>
<evidence type="ECO:0000313" key="1">
    <source>
        <dbReference type="EMBL" id="MBE9040393.1"/>
    </source>
</evidence>
<protein>
    <submittedName>
        <fullName evidence="1">Uncharacterized protein</fullName>
    </submittedName>
</protein>
<dbReference type="Proteomes" id="UP000621799">
    <property type="component" value="Unassembled WGS sequence"/>
</dbReference>
<accession>A0A928VYC8</accession>